<feature type="transmembrane region" description="Helical" evidence="8">
    <location>
        <begin position="99"/>
        <end position="119"/>
    </location>
</feature>
<feature type="transmembrane region" description="Helical" evidence="8">
    <location>
        <begin position="475"/>
        <end position="492"/>
    </location>
</feature>
<dbReference type="PANTHER" id="PTHR30509:SF8">
    <property type="entry name" value="INNER MEMBRANE PROTEIN YCCS"/>
    <property type="match status" value="1"/>
</dbReference>
<dbReference type="PANTHER" id="PTHR30509">
    <property type="entry name" value="P-HYDROXYBENZOIC ACID EFFLUX PUMP SUBUNIT-RELATED"/>
    <property type="match status" value="1"/>
</dbReference>
<keyword evidence="3 8" id="KW-0812">Transmembrane</keyword>
<reference evidence="11 12" key="1">
    <citation type="journal article" date="2018" name="Nat. Biotechnol.">
        <title>A standardized bacterial taxonomy based on genome phylogeny substantially revises the tree of life.</title>
        <authorList>
            <person name="Parks D.H."/>
            <person name="Chuvochina M."/>
            <person name="Waite D.W."/>
            <person name="Rinke C."/>
            <person name="Skarshewski A."/>
            <person name="Chaumeil P.A."/>
            <person name="Hugenholtz P."/>
        </authorList>
    </citation>
    <scope>NUCLEOTIDE SEQUENCE [LARGE SCALE GENOMIC DNA]</scope>
    <source>
        <strain evidence="11">UBA10227</strain>
    </source>
</reference>
<dbReference type="AlphaFoldDB" id="A0A3D6BSP7"/>
<feature type="coiled-coil region" evidence="7">
    <location>
        <begin position="309"/>
        <end position="336"/>
    </location>
</feature>
<evidence type="ECO:0000256" key="7">
    <source>
        <dbReference type="SAM" id="Coils"/>
    </source>
</evidence>
<feature type="transmembrane region" description="Helical" evidence="8">
    <location>
        <begin position="149"/>
        <end position="169"/>
    </location>
</feature>
<comment type="similarity">
    <text evidence="6">Belongs to the YccS/YhfK family.</text>
</comment>
<evidence type="ECO:0000256" key="1">
    <source>
        <dbReference type="ARBA" id="ARBA00004651"/>
    </source>
</evidence>
<evidence type="ECO:0000256" key="2">
    <source>
        <dbReference type="ARBA" id="ARBA00022475"/>
    </source>
</evidence>
<protein>
    <submittedName>
        <fullName evidence="11">Uncharacterized protein</fullName>
    </submittedName>
</protein>
<feature type="transmembrane region" description="Helical" evidence="8">
    <location>
        <begin position="28"/>
        <end position="61"/>
    </location>
</feature>
<evidence type="ECO:0000259" key="10">
    <source>
        <dbReference type="Pfam" id="PF13515"/>
    </source>
</evidence>
<evidence type="ECO:0000256" key="8">
    <source>
        <dbReference type="SAM" id="Phobius"/>
    </source>
</evidence>
<evidence type="ECO:0000313" key="11">
    <source>
        <dbReference type="EMBL" id="HCY82286.1"/>
    </source>
</evidence>
<dbReference type="Pfam" id="PF13515">
    <property type="entry name" value="FUSC_2"/>
    <property type="match status" value="1"/>
</dbReference>
<accession>A0A3D6BSP7</accession>
<proteinExistence type="inferred from homology"/>
<evidence type="ECO:0000256" key="3">
    <source>
        <dbReference type="ARBA" id="ARBA00022692"/>
    </source>
</evidence>
<dbReference type="InterPro" id="IPR049453">
    <property type="entry name" value="Memb_transporter_dom"/>
</dbReference>
<feature type="domain" description="Integral membrane protein YccS N-terminal" evidence="9">
    <location>
        <begin position="77"/>
        <end position="333"/>
    </location>
</feature>
<feature type="domain" description="Integral membrane bound transporter" evidence="10">
    <location>
        <begin position="416"/>
        <end position="537"/>
    </location>
</feature>
<keyword evidence="7" id="KW-0175">Coiled coil</keyword>
<dbReference type="GO" id="GO:0005886">
    <property type="term" value="C:plasma membrane"/>
    <property type="evidence" value="ECO:0007669"/>
    <property type="project" value="UniProtKB-SubCell"/>
</dbReference>
<evidence type="ECO:0000256" key="5">
    <source>
        <dbReference type="ARBA" id="ARBA00023136"/>
    </source>
</evidence>
<keyword evidence="4 8" id="KW-1133">Transmembrane helix</keyword>
<keyword evidence="2" id="KW-1003">Cell membrane</keyword>
<evidence type="ECO:0000313" key="12">
    <source>
        <dbReference type="Proteomes" id="UP000263268"/>
    </source>
</evidence>
<evidence type="ECO:0000256" key="6">
    <source>
        <dbReference type="ARBA" id="ARBA00043993"/>
    </source>
</evidence>
<name>A0A3D6BSP7_9FLAO</name>
<dbReference type="InterPro" id="IPR032692">
    <property type="entry name" value="YccS_N"/>
</dbReference>
<evidence type="ECO:0000259" key="9">
    <source>
        <dbReference type="Pfam" id="PF12805"/>
    </source>
</evidence>
<feature type="transmembrane region" description="Helical" evidence="8">
    <location>
        <begin position="126"/>
        <end position="143"/>
    </location>
</feature>
<feature type="transmembrane region" description="Helical" evidence="8">
    <location>
        <begin position="498"/>
        <end position="514"/>
    </location>
</feature>
<comment type="caution">
    <text evidence="11">The sequence shown here is derived from an EMBL/GenBank/DDBJ whole genome shotgun (WGS) entry which is preliminary data.</text>
</comment>
<sequence length="740" mass="84788">MEPISQIISTNIKELFQFLKSNDFSKAVLIGIAITLPIVFGLVFNQLEIGLAIGFGAFWCSPSHVSGKLTHKINGILLSALLIMIVSFLGGYLHYQTWLIIPVLGFLTFSIAFISVYGFRASLISFSGLLALVLSFAHISKALEMYEYAFLIGLGGLWYLLLVVIWYFINPKAHTEEILAETFLLTAAFLETRGKLVGPQPNRDELQAKLLDLQAELVERHAALREILIQSRKKSGLSHYKGKRLLVFVQLVEILEAAIANPVNYDKMDVILKYHPNYVKSFQDFIFEVAKQLRSISKTRYNKRQLPNNKQLILYLERLEQEVEALKNSNNKSDYEGFLILQNYLEYQKRQFLKIKRIKWLLGNPNMDTKDFIDSNESKRFIVSQDYSLNILLRNLSFKSNIFKHSLRLAVTVVLGYILGHVFAFQNPYWILLTIIVIMRPSYGLTKVRSKDRIIGMQIGGAVAAGMVLLIRNPYLYAVLGIGSLIIAFSMVQRNYKASATFITLSVVFIYGIIEPDISTVIQYRIIDTVLGAALSYVAMLFLWPAWSFLDIHETIEMSVQANKDFLNQIGLYYEQKGQVPTSYKVARKTAFLETSNLNSAFQRMAQEPKSKQKHLDKIYELVELNHTFLSSLASLSTYIQNHPTTEASEMFKEATHKIDNYLSLVLKTLQKEVPEELAQLVQKALSENEQLINDMTFLNPKDKHLERQYQEFHLVWEQLQWLYAISRNMLKITSSIKIN</sequence>
<dbReference type="Pfam" id="PF12805">
    <property type="entry name" value="FUSC-like"/>
    <property type="match status" value="1"/>
</dbReference>
<feature type="transmembrane region" description="Helical" evidence="8">
    <location>
        <begin position="526"/>
        <end position="547"/>
    </location>
</feature>
<dbReference type="EMBL" id="DPRK01000194">
    <property type="protein sequence ID" value="HCY82286.1"/>
    <property type="molecule type" value="Genomic_DNA"/>
</dbReference>
<organism evidence="11 12">
    <name type="scientific">Xanthomarina gelatinilytica</name>
    <dbReference type="NCBI Taxonomy" id="1137281"/>
    <lineage>
        <taxon>Bacteria</taxon>
        <taxon>Pseudomonadati</taxon>
        <taxon>Bacteroidota</taxon>
        <taxon>Flavobacteriia</taxon>
        <taxon>Flavobacteriales</taxon>
        <taxon>Flavobacteriaceae</taxon>
        <taxon>Xanthomarina</taxon>
    </lineage>
</organism>
<evidence type="ECO:0000256" key="4">
    <source>
        <dbReference type="ARBA" id="ARBA00022989"/>
    </source>
</evidence>
<feature type="transmembrane region" description="Helical" evidence="8">
    <location>
        <begin position="73"/>
        <end position="93"/>
    </location>
</feature>
<keyword evidence="5 8" id="KW-0472">Membrane</keyword>
<comment type="subcellular location">
    <subcellularLocation>
        <location evidence="1">Cell membrane</location>
        <topology evidence="1">Multi-pass membrane protein</topology>
    </subcellularLocation>
</comment>
<dbReference type="Proteomes" id="UP000263268">
    <property type="component" value="Unassembled WGS sequence"/>
</dbReference>
<feature type="transmembrane region" description="Helical" evidence="8">
    <location>
        <begin position="406"/>
        <end position="423"/>
    </location>
</feature>
<gene>
    <name evidence="11" type="ORF">DHV22_12155</name>
</gene>